<accession>A0A6V7WY30</accession>
<dbReference type="EMBL" id="CAJEWN010000911">
    <property type="protein sequence ID" value="CAD2191951.1"/>
    <property type="molecule type" value="Genomic_DNA"/>
</dbReference>
<sequence length="138" mass="16428">MQKHLKDLESNKFINFLEKIEMCNMGSVKSIYEMFEKNEVLQACSEEICNAFSQYSKGFYHIDVEDFFGINLSNDESEFEDRYFHEVDKKPIEKKLEDFFKEFEKESLLERFAGVFGNGKKLFNKMVENPNTKKEKID</sequence>
<evidence type="ECO:0000313" key="1">
    <source>
        <dbReference type="EMBL" id="CAD2191951.1"/>
    </source>
</evidence>
<organism evidence="1 2">
    <name type="scientific">Meloidogyne enterolobii</name>
    <name type="common">Root-knot nematode worm</name>
    <name type="synonym">Meloidogyne mayaguensis</name>
    <dbReference type="NCBI Taxonomy" id="390850"/>
    <lineage>
        <taxon>Eukaryota</taxon>
        <taxon>Metazoa</taxon>
        <taxon>Ecdysozoa</taxon>
        <taxon>Nematoda</taxon>
        <taxon>Chromadorea</taxon>
        <taxon>Rhabditida</taxon>
        <taxon>Tylenchina</taxon>
        <taxon>Tylenchomorpha</taxon>
        <taxon>Tylenchoidea</taxon>
        <taxon>Meloidogynidae</taxon>
        <taxon>Meloidogyninae</taxon>
        <taxon>Meloidogyne</taxon>
    </lineage>
</organism>
<gene>
    <name evidence="1" type="ORF">MENT_LOCUS44812</name>
</gene>
<dbReference type="AlphaFoldDB" id="A0A6V7WY30"/>
<evidence type="ECO:0000313" key="2">
    <source>
        <dbReference type="Proteomes" id="UP000580250"/>
    </source>
</evidence>
<comment type="caution">
    <text evidence="1">The sequence shown here is derived from an EMBL/GenBank/DDBJ whole genome shotgun (WGS) entry which is preliminary data.</text>
</comment>
<dbReference type="Proteomes" id="UP000580250">
    <property type="component" value="Unassembled WGS sequence"/>
</dbReference>
<proteinExistence type="predicted"/>
<protein>
    <submittedName>
        <fullName evidence="1">Uncharacterized protein</fullName>
    </submittedName>
</protein>
<name>A0A6V7WY30_MELEN</name>
<reference evidence="1 2" key="1">
    <citation type="submission" date="2020-08" db="EMBL/GenBank/DDBJ databases">
        <authorList>
            <person name="Koutsovoulos G."/>
            <person name="Danchin GJ E."/>
        </authorList>
    </citation>
    <scope>NUCLEOTIDE SEQUENCE [LARGE SCALE GENOMIC DNA]</scope>
</reference>